<proteinExistence type="predicted"/>
<keyword evidence="3" id="KW-1185">Reference proteome</keyword>
<protein>
    <recommendedName>
        <fullName evidence="1">Ribosomal protein eL8/eL30/eS12/Gadd45 domain-containing protein</fullName>
    </recommendedName>
</protein>
<comment type="caution">
    <text evidence="2">The sequence shown here is derived from an EMBL/GenBank/DDBJ whole genome shotgun (WGS) entry which is preliminary data.</text>
</comment>
<dbReference type="SUPFAM" id="SSF55315">
    <property type="entry name" value="L30e-like"/>
    <property type="match status" value="1"/>
</dbReference>
<dbReference type="AlphaFoldDB" id="A0A916VGP5"/>
<name>A0A916VGP5_9BACL</name>
<organism evidence="2 3">
    <name type="scientific">Insulibacter thermoxylanivorax</name>
    <dbReference type="NCBI Taxonomy" id="2749268"/>
    <lineage>
        <taxon>Bacteria</taxon>
        <taxon>Bacillati</taxon>
        <taxon>Bacillota</taxon>
        <taxon>Bacilli</taxon>
        <taxon>Bacillales</taxon>
        <taxon>Paenibacillaceae</taxon>
        <taxon>Insulibacter</taxon>
    </lineage>
</organism>
<accession>A0A916VGP5</accession>
<feature type="domain" description="Ribosomal protein eL8/eL30/eS12/Gadd45" evidence="1">
    <location>
        <begin position="4"/>
        <end position="75"/>
    </location>
</feature>
<reference evidence="2" key="1">
    <citation type="submission" date="2020-08" db="EMBL/GenBank/DDBJ databases">
        <authorList>
            <person name="Uke A."/>
            <person name="Chhe C."/>
            <person name="Baramee S."/>
            <person name="Kosugi A."/>
        </authorList>
    </citation>
    <scope>NUCLEOTIDE SEQUENCE</scope>
    <source>
        <strain evidence="2">DA-C8</strain>
    </source>
</reference>
<reference evidence="2" key="2">
    <citation type="journal article" date="2021" name="Data Brief">
        <title>Draft genome sequence data of the facultative, thermophilic, xylanolytic bacterium Paenibacillus sp. strain DA-C8.</title>
        <authorList>
            <person name="Chhe C."/>
            <person name="Uke A."/>
            <person name="Baramee S."/>
            <person name="Ungkulpasvich U."/>
            <person name="Tachaapaikoon C."/>
            <person name="Pason P."/>
            <person name="Waeonukul R."/>
            <person name="Ratanakhanokchai K."/>
            <person name="Kosugi A."/>
        </authorList>
    </citation>
    <scope>NUCLEOTIDE SEQUENCE</scope>
    <source>
        <strain evidence="2">DA-C8</strain>
    </source>
</reference>
<dbReference type="Pfam" id="PF01248">
    <property type="entry name" value="Ribosomal_L7Ae"/>
    <property type="match status" value="1"/>
</dbReference>
<evidence type="ECO:0000313" key="3">
    <source>
        <dbReference type="Proteomes" id="UP000654993"/>
    </source>
</evidence>
<dbReference type="InterPro" id="IPR004038">
    <property type="entry name" value="Ribosomal_eL8/eL30/eS12/Gad45"/>
</dbReference>
<sequence length="82" mass="8880">MAGGEEKALQAIQQGKAHLVILAVDASANTAKKFKDKCRYYQVPLIQEVDRGALGKATGRMERVVIAVMDEGFADAMLKSVE</sequence>
<dbReference type="EMBL" id="BMAQ01000006">
    <property type="protein sequence ID" value="GFR37685.1"/>
    <property type="molecule type" value="Genomic_DNA"/>
</dbReference>
<gene>
    <name evidence="2" type="ORF">PRECH8_09810</name>
</gene>
<dbReference type="Proteomes" id="UP000654993">
    <property type="component" value="Unassembled WGS sequence"/>
</dbReference>
<dbReference type="Gene3D" id="3.30.1330.30">
    <property type="match status" value="1"/>
</dbReference>
<dbReference type="InterPro" id="IPR029064">
    <property type="entry name" value="Ribosomal_eL30-like_sf"/>
</dbReference>
<evidence type="ECO:0000259" key="1">
    <source>
        <dbReference type="Pfam" id="PF01248"/>
    </source>
</evidence>
<evidence type="ECO:0000313" key="2">
    <source>
        <dbReference type="EMBL" id="GFR37685.1"/>
    </source>
</evidence>